<comment type="caution">
    <text evidence="2">The sequence shown here is derived from an EMBL/GenBank/DDBJ whole genome shotgun (WGS) entry which is preliminary data.</text>
</comment>
<dbReference type="RefSeq" id="WP_282583942.1">
    <property type="nucleotide sequence ID" value="NZ_JAMOIM010000003.1"/>
</dbReference>
<dbReference type="EMBL" id="JAMOIM010000003">
    <property type="protein sequence ID" value="MCW6507573.1"/>
    <property type="molecule type" value="Genomic_DNA"/>
</dbReference>
<keyword evidence="3" id="KW-1185">Reference proteome</keyword>
<sequence length="94" mass="10090">MLNLKTDPGTMPDFVQQSRDSKARQDFISVGAKPPDRSIKMKTPAEVQALTAELDAARAAQLAGQRPKPLSGTAKPKVKPVHSTAILPKTATNR</sequence>
<organism evidence="2 3">
    <name type="scientific">Lichenifustis flavocetrariae</name>
    <dbReference type="NCBI Taxonomy" id="2949735"/>
    <lineage>
        <taxon>Bacteria</taxon>
        <taxon>Pseudomonadati</taxon>
        <taxon>Pseudomonadota</taxon>
        <taxon>Alphaproteobacteria</taxon>
        <taxon>Hyphomicrobiales</taxon>
        <taxon>Lichenihabitantaceae</taxon>
        <taxon>Lichenifustis</taxon>
    </lineage>
</organism>
<evidence type="ECO:0000313" key="2">
    <source>
        <dbReference type="EMBL" id="MCW6507573.1"/>
    </source>
</evidence>
<feature type="region of interest" description="Disordered" evidence="1">
    <location>
        <begin position="61"/>
        <end position="94"/>
    </location>
</feature>
<accession>A0AA41YVB5</accession>
<evidence type="ECO:0000313" key="3">
    <source>
        <dbReference type="Proteomes" id="UP001165667"/>
    </source>
</evidence>
<reference evidence="2" key="1">
    <citation type="submission" date="2022-05" db="EMBL/GenBank/DDBJ databases">
        <authorList>
            <person name="Pankratov T."/>
        </authorList>
    </citation>
    <scope>NUCLEOTIDE SEQUENCE</scope>
    <source>
        <strain evidence="2">BP6-180914</strain>
    </source>
</reference>
<protein>
    <submittedName>
        <fullName evidence="2">Uncharacterized protein</fullName>
    </submittedName>
</protein>
<proteinExistence type="predicted"/>
<dbReference type="Proteomes" id="UP001165667">
    <property type="component" value="Unassembled WGS sequence"/>
</dbReference>
<dbReference type="AlphaFoldDB" id="A0AA41YVB5"/>
<name>A0AA41YVB5_9HYPH</name>
<evidence type="ECO:0000256" key="1">
    <source>
        <dbReference type="SAM" id="MobiDB-lite"/>
    </source>
</evidence>
<gene>
    <name evidence="2" type="ORF">M8523_06010</name>
</gene>
<feature type="region of interest" description="Disordered" evidence="1">
    <location>
        <begin position="1"/>
        <end position="24"/>
    </location>
</feature>